<reference evidence="2" key="1">
    <citation type="submission" date="2017-01" db="EMBL/GenBank/DDBJ databases">
        <authorList>
            <person name="Mah S.A."/>
            <person name="Swanson W.J."/>
            <person name="Moy G.W."/>
            <person name="Vacquier V.D."/>
        </authorList>
    </citation>
    <scope>NUCLEOTIDE SEQUENCE [LARGE SCALE GENOMIC DNA]</scope>
    <source>
        <strain evidence="2">124861</strain>
    </source>
</reference>
<protein>
    <submittedName>
        <fullName evidence="1">Uncharacterized protein</fullName>
    </submittedName>
</protein>
<dbReference type="EMBL" id="MTAB01000003">
    <property type="protein sequence ID" value="OSI24591.1"/>
    <property type="molecule type" value="Genomic_DNA"/>
</dbReference>
<evidence type="ECO:0000313" key="2">
    <source>
        <dbReference type="Proteomes" id="UP000193303"/>
    </source>
</evidence>
<comment type="caution">
    <text evidence="1">The sequence shown here is derived from an EMBL/GenBank/DDBJ whole genome shotgun (WGS) entry which is preliminary data.</text>
</comment>
<organism evidence="1 2">
    <name type="scientific">Neisseria dumasiana</name>
    <dbReference type="NCBI Taxonomy" id="1931275"/>
    <lineage>
        <taxon>Bacteria</taxon>
        <taxon>Pseudomonadati</taxon>
        <taxon>Pseudomonadota</taxon>
        <taxon>Betaproteobacteria</taxon>
        <taxon>Neisseriales</taxon>
        <taxon>Neisseriaceae</taxon>
        <taxon>Neisseria</taxon>
    </lineage>
</organism>
<accession>A0A1X3DKX7</accession>
<name>A0A1X3DKX7_9NEIS</name>
<proteinExistence type="predicted"/>
<dbReference type="AlphaFoldDB" id="A0A1X3DKX7"/>
<sequence>MLSGMLPCLFRRCGFYIVRLFICFMRRCSAFQRLHLGVLTKGGMPSEKFFQTAYRQYVIF</sequence>
<gene>
    <name evidence="1" type="ORF">BV912_01670</name>
</gene>
<dbReference type="Proteomes" id="UP000193303">
    <property type="component" value="Unassembled WGS sequence"/>
</dbReference>
<evidence type="ECO:0000313" key="1">
    <source>
        <dbReference type="EMBL" id="OSI24591.1"/>
    </source>
</evidence>